<dbReference type="Proteomes" id="UP000694560">
    <property type="component" value="Unplaced"/>
</dbReference>
<reference evidence="14" key="1">
    <citation type="submission" date="2025-08" db="UniProtKB">
        <authorList>
            <consortium name="Ensembl"/>
        </authorList>
    </citation>
    <scope>IDENTIFICATION</scope>
</reference>
<keyword evidence="3" id="KW-0235">DNA replication</keyword>
<keyword evidence="8" id="KW-0131">Cell cycle</keyword>
<evidence type="ECO:0000256" key="2">
    <source>
        <dbReference type="ARBA" id="ARBA00006913"/>
    </source>
</evidence>
<feature type="region of interest" description="Disordered" evidence="9">
    <location>
        <begin position="193"/>
        <end position="321"/>
    </location>
</feature>
<dbReference type="InterPro" id="IPR029105">
    <property type="entry name" value="CAF1-p150_C2"/>
</dbReference>
<dbReference type="Pfam" id="PF11600">
    <property type="entry name" value="CAF1A_acidic"/>
    <property type="match status" value="1"/>
</dbReference>
<evidence type="ECO:0000256" key="5">
    <source>
        <dbReference type="ARBA" id="ARBA00023186"/>
    </source>
</evidence>
<feature type="domain" description="Chromatin assembly factor 1 subunit A dimerization" evidence="11">
    <location>
        <begin position="531"/>
        <end position="590"/>
    </location>
</feature>
<evidence type="ECO:0000256" key="1">
    <source>
        <dbReference type="ARBA" id="ARBA00004123"/>
    </source>
</evidence>
<evidence type="ECO:0000256" key="7">
    <source>
        <dbReference type="ARBA" id="ARBA00023242"/>
    </source>
</evidence>
<dbReference type="GO" id="GO:0006260">
    <property type="term" value="P:DNA replication"/>
    <property type="evidence" value="ECO:0007669"/>
    <property type="project" value="UniProtKB-KW"/>
</dbReference>
<dbReference type="GO" id="GO:0033186">
    <property type="term" value="C:CAF-1 complex"/>
    <property type="evidence" value="ECO:0007669"/>
    <property type="project" value="TreeGrafter"/>
</dbReference>
<comment type="similarity">
    <text evidence="2">Belongs to the CHAF1A family.</text>
</comment>
<feature type="region of interest" description="Disordered" evidence="9">
    <location>
        <begin position="731"/>
        <end position="756"/>
    </location>
</feature>
<comment type="subcellular location">
    <subcellularLocation>
        <location evidence="1">Nucleus</location>
    </subcellularLocation>
</comment>
<dbReference type="Pfam" id="PF15539">
    <property type="entry name" value="CAF1-p150_C2"/>
    <property type="match status" value="1"/>
</dbReference>
<dbReference type="PANTHER" id="PTHR15272">
    <property type="entry name" value="CHROMATIN ASSEMBLY FACTOR 1 SUBUNIT A CAF-1 SUBUNIT A"/>
    <property type="match status" value="1"/>
</dbReference>
<dbReference type="OrthoDB" id="79480at2759"/>
<dbReference type="Ensembl" id="ENSMCST00000010974.1">
    <property type="protein sequence ID" value="ENSMCSP00000010698.1"/>
    <property type="gene ID" value="ENSMCSG00000007543.1"/>
</dbReference>
<name>A0A8C5X4Q8_9PASS</name>
<feature type="compositionally biased region" description="Low complexity" evidence="9">
    <location>
        <begin position="370"/>
        <end position="382"/>
    </location>
</feature>
<organism evidence="14 15">
    <name type="scientific">Malurus cyaneus samueli</name>
    <dbReference type="NCBI Taxonomy" id="2593467"/>
    <lineage>
        <taxon>Eukaryota</taxon>
        <taxon>Metazoa</taxon>
        <taxon>Chordata</taxon>
        <taxon>Craniata</taxon>
        <taxon>Vertebrata</taxon>
        <taxon>Euteleostomi</taxon>
        <taxon>Archelosauria</taxon>
        <taxon>Archosauria</taxon>
        <taxon>Dinosauria</taxon>
        <taxon>Saurischia</taxon>
        <taxon>Theropoda</taxon>
        <taxon>Coelurosauria</taxon>
        <taxon>Aves</taxon>
        <taxon>Neognathae</taxon>
        <taxon>Neoaves</taxon>
        <taxon>Telluraves</taxon>
        <taxon>Australaves</taxon>
        <taxon>Passeriformes</taxon>
        <taxon>Meliphagoidea</taxon>
        <taxon>Maluridae</taxon>
        <taxon>Malurus</taxon>
    </lineage>
</organism>
<evidence type="ECO:0000256" key="8">
    <source>
        <dbReference type="ARBA" id="ARBA00023306"/>
    </source>
</evidence>
<dbReference type="Pfam" id="PF12253">
    <property type="entry name" value="CAF1A_dimeriz"/>
    <property type="match status" value="1"/>
</dbReference>
<evidence type="ECO:0000259" key="13">
    <source>
        <dbReference type="Pfam" id="PF15557"/>
    </source>
</evidence>
<reference evidence="14" key="2">
    <citation type="submission" date="2025-09" db="UniProtKB">
        <authorList>
            <consortium name="Ensembl"/>
        </authorList>
    </citation>
    <scope>IDENTIFICATION</scope>
</reference>
<accession>A0A8C5X4Q8</accession>
<dbReference type="PANTHER" id="PTHR15272:SF0">
    <property type="entry name" value="CHROMATIN ASSEMBLY FACTOR 1 SUBUNIT A"/>
    <property type="match status" value="1"/>
</dbReference>
<keyword evidence="15" id="KW-1185">Reference proteome</keyword>
<feature type="region of interest" description="Disordered" evidence="9">
    <location>
        <begin position="347"/>
        <end position="399"/>
    </location>
</feature>
<dbReference type="GO" id="GO:0006281">
    <property type="term" value="P:DNA repair"/>
    <property type="evidence" value="ECO:0007669"/>
    <property type="project" value="UniProtKB-KW"/>
</dbReference>
<proteinExistence type="inferred from homology"/>
<keyword evidence="6" id="KW-0234">DNA repair</keyword>
<keyword evidence="5" id="KW-0143">Chaperone</keyword>
<evidence type="ECO:0000256" key="3">
    <source>
        <dbReference type="ARBA" id="ARBA00022705"/>
    </source>
</evidence>
<evidence type="ECO:0000259" key="10">
    <source>
        <dbReference type="Pfam" id="PF11600"/>
    </source>
</evidence>
<sequence length="945" mass="102660">MAAIRIRPCSFAGGVTDRFGWGGVLKAIPSRPCHGRDTLHWPRVLQALFNPALGTARDPGTATASLGTLCQGLTALTGRNFLLTSRWVQAQAPWGHSCHPSEGDTVVPGSFRVTVGPFYPPSPALGELLGSASAVPAHWEHNPGVDLLFSPVAMECRDKAAVPPRKLVQARLPFKRLNPVPKEKFDVDSEVKKVKSSPSAFVPSKDPSLDASGASLDNVENDCQLGSDGNLTPKLVNGKGPLDHFIQKTSGSDTNDPGVVPDPPQDSAHGFGDSTDRADVDSRAAVTNGTELKPSSCSNSSQSIPKNDPTETAEAREDLGGSTNELKDVLFEGKVPVVLLEDIMSGKSPPVVSLDTSDNEAMESSHEGDSGLSNSSLSSGSSPEVQLVAESKRNTSPLAASTPARKVGLLCFGIKFSEITRFFQKPKTPQAPKTLAGSCGKFAPFEIKENMVLAPLSRVALDPDYLEQLDKLLHAQNGDFSFLMDLKRRKPRKTGPTLVNDSSDSINSDVVVVDSCQPDGVPEREKFGRMKLLQFSENHRPAYWGTWNKRTSLIRARNPWSKDTVSTSAPLLCSENECDDEEEGEDEDEDDGFFVPHGYLSEDEGVTEECDPENQKVRQKLKAKEWDELIAKGKRFHVLQPVKIGCVWEWAAQDSSTSSDLKVLQQFTACVLDPPVAEEEQQTQKCSKKRAKDQQILGHLLPLLHGNVHGSKVIIQEFQECCRQGLLSVSGTDGSDGSPPRPHTPGATPEDGGVPSKARLKRIISENSVYEKRPEFRMCWYVHAEVLRSFGREHLPVPCQWNYVTQVPCAGKDEVGTVPGVAVALPTPLAAKRKATHSMSITKFMKRPRDAEDMKIEKLKILKHQDDPFLWEKEGNDVPKEMGSLCVPAAWALSSTGNAALLPFLHSLFGSSHIQAVNSWSVCLALVFQLCGAAVQVLMGARCTA</sequence>
<protein>
    <submittedName>
        <fullName evidence="14">Chromatin assembly factor 1 subunit A</fullName>
    </submittedName>
</protein>
<feature type="domain" description="Chromatin assembly factor 1 p150 subunit acidic region" evidence="10">
    <location>
        <begin position="417"/>
        <end position="452"/>
    </location>
</feature>
<keyword evidence="7" id="KW-0539">Nucleus</keyword>
<evidence type="ECO:0000313" key="14">
    <source>
        <dbReference type="Ensembl" id="ENSMCSP00000010698.1"/>
    </source>
</evidence>
<evidence type="ECO:0000259" key="11">
    <source>
        <dbReference type="Pfam" id="PF12253"/>
    </source>
</evidence>
<keyword evidence="4" id="KW-0227">DNA damage</keyword>
<dbReference type="InterPro" id="IPR029091">
    <property type="entry name" value="CAF1_p150_N"/>
</dbReference>
<dbReference type="InterPro" id="IPR022043">
    <property type="entry name" value="CAF1A_DD"/>
</dbReference>
<evidence type="ECO:0000256" key="4">
    <source>
        <dbReference type="ARBA" id="ARBA00022763"/>
    </source>
</evidence>
<evidence type="ECO:0000313" key="15">
    <source>
        <dbReference type="Proteomes" id="UP000694560"/>
    </source>
</evidence>
<feature type="domain" description="Chromatin assembly factor 1 subunit p150 C-terminal" evidence="12">
    <location>
        <begin position="623"/>
        <end position="860"/>
    </location>
</feature>
<evidence type="ECO:0000259" key="12">
    <source>
        <dbReference type="Pfam" id="PF15539"/>
    </source>
</evidence>
<feature type="domain" description="Chromatin assembly factor 1 subunit p150 N-terminal" evidence="13">
    <location>
        <begin position="152"/>
        <end position="287"/>
    </location>
</feature>
<dbReference type="GO" id="GO:0006334">
    <property type="term" value="P:nucleosome assembly"/>
    <property type="evidence" value="ECO:0007669"/>
    <property type="project" value="TreeGrafter"/>
</dbReference>
<dbReference type="InterPro" id="IPR021644">
    <property type="entry name" value="CAF-1_p150_acidic"/>
</dbReference>
<evidence type="ECO:0000256" key="6">
    <source>
        <dbReference type="ARBA" id="ARBA00023204"/>
    </source>
</evidence>
<dbReference type="AlphaFoldDB" id="A0A8C5X4Q8"/>
<dbReference type="Pfam" id="PF15557">
    <property type="entry name" value="CAF1-p150_N"/>
    <property type="match status" value="1"/>
</dbReference>
<evidence type="ECO:0000256" key="9">
    <source>
        <dbReference type="SAM" id="MobiDB-lite"/>
    </source>
</evidence>
<dbReference type="GO" id="GO:0005634">
    <property type="term" value="C:nucleus"/>
    <property type="evidence" value="ECO:0007669"/>
    <property type="project" value="UniProtKB-SubCell"/>
</dbReference>